<feature type="compositionally biased region" description="Basic and acidic residues" evidence="5">
    <location>
        <begin position="301"/>
        <end position="316"/>
    </location>
</feature>
<gene>
    <name evidence="8" type="ORF">SAMN05878503_102361</name>
</gene>
<dbReference type="PANTHER" id="PTHR30329:SF21">
    <property type="entry name" value="LIPOPROTEIN YIAD-RELATED"/>
    <property type="match status" value="1"/>
</dbReference>
<dbReference type="SUPFAM" id="SSF103088">
    <property type="entry name" value="OmpA-like"/>
    <property type="match status" value="1"/>
</dbReference>
<dbReference type="EMBL" id="OAOQ01000002">
    <property type="protein sequence ID" value="SNX68921.1"/>
    <property type="molecule type" value="Genomic_DNA"/>
</dbReference>
<proteinExistence type="predicted"/>
<sequence>MPATALRQGAGRRRRPVLTAVTALVLIAHPAFAAALDLPAPWALAARTETPASSYRLPIGRWVPQGLPTREIEGAVTRSAFQRPLEGGSTLDLLTPLRAALEAHGFRPLFQCETESCGGFDFRYAADVLPEPEMHVDLGDFRFLSALRDTPDGPEAISLLVSRSAATGFVQLVRVGARVQAAPVPDLSASSKSPEPQPGTIGDRLSDGGPVVLEDLAFASGSSRLEDRSYPALADLADWLKVDAARRVAIVGHTDASGSLEANVTVSRARAASVRERLISRHGVPEAQVTAEGVGYLAPRDTNRTEDGRARNRRVEVVPTAP</sequence>
<feature type="region of interest" description="Disordered" evidence="5">
    <location>
        <begin position="299"/>
        <end position="322"/>
    </location>
</feature>
<feature type="chain" id="PRO_5012267284" evidence="6">
    <location>
        <begin position="34"/>
        <end position="322"/>
    </location>
</feature>
<feature type="domain" description="OmpA-like" evidence="7">
    <location>
        <begin position="205"/>
        <end position="322"/>
    </location>
</feature>
<keyword evidence="3" id="KW-0998">Cell outer membrane</keyword>
<reference evidence="9" key="1">
    <citation type="submission" date="2017-08" db="EMBL/GenBank/DDBJ databases">
        <authorList>
            <person name="Varghese N."/>
            <person name="Submissions S."/>
        </authorList>
    </citation>
    <scope>NUCLEOTIDE SEQUENCE [LARGE SCALE GENOMIC DNA]</scope>
    <source>
        <strain evidence="9">JA234</strain>
    </source>
</reference>
<evidence type="ECO:0000256" key="5">
    <source>
        <dbReference type="SAM" id="MobiDB-lite"/>
    </source>
</evidence>
<dbReference type="InterPro" id="IPR006664">
    <property type="entry name" value="OMP_bac"/>
</dbReference>
<comment type="subcellular location">
    <subcellularLocation>
        <location evidence="1">Cell outer membrane</location>
    </subcellularLocation>
</comment>
<protein>
    <submittedName>
        <fullName evidence="8">OOP family OmpA-OmpF porin</fullName>
    </submittedName>
</protein>
<evidence type="ECO:0000256" key="2">
    <source>
        <dbReference type="ARBA" id="ARBA00023136"/>
    </source>
</evidence>
<feature type="signal peptide" evidence="6">
    <location>
        <begin position="1"/>
        <end position="33"/>
    </location>
</feature>
<dbReference type="InterPro" id="IPR036737">
    <property type="entry name" value="OmpA-like_sf"/>
</dbReference>
<evidence type="ECO:0000313" key="9">
    <source>
        <dbReference type="Proteomes" id="UP000219467"/>
    </source>
</evidence>
<dbReference type="PRINTS" id="PR01021">
    <property type="entry name" value="OMPADOMAIN"/>
</dbReference>
<evidence type="ECO:0000313" key="8">
    <source>
        <dbReference type="EMBL" id="SNX68921.1"/>
    </source>
</evidence>
<dbReference type="Gene3D" id="3.30.1330.60">
    <property type="entry name" value="OmpA-like domain"/>
    <property type="match status" value="1"/>
</dbReference>
<evidence type="ECO:0000256" key="4">
    <source>
        <dbReference type="PROSITE-ProRule" id="PRU00473"/>
    </source>
</evidence>
<name>A0A285CN36_9RHOB</name>
<dbReference type="PANTHER" id="PTHR30329">
    <property type="entry name" value="STATOR ELEMENT OF FLAGELLAR MOTOR COMPLEX"/>
    <property type="match status" value="1"/>
</dbReference>
<evidence type="ECO:0000256" key="3">
    <source>
        <dbReference type="ARBA" id="ARBA00023237"/>
    </source>
</evidence>
<dbReference type="Pfam" id="PF00691">
    <property type="entry name" value="OmpA"/>
    <property type="match status" value="1"/>
</dbReference>
<dbReference type="Proteomes" id="UP000219467">
    <property type="component" value="Unassembled WGS sequence"/>
</dbReference>
<evidence type="ECO:0000256" key="6">
    <source>
        <dbReference type="SAM" id="SignalP"/>
    </source>
</evidence>
<evidence type="ECO:0000259" key="7">
    <source>
        <dbReference type="PROSITE" id="PS51123"/>
    </source>
</evidence>
<accession>A0A285CN36</accession>
<dbReference type="GO" id="GO:0009279">
    <property type="term" value="C:cell outer membrane"/>
    <property type="evidence" value="ECO:0007669"/>
    <property type="project" value="UniProtKB-SubCell"/>
</dbReference>
<dbReference type="PROSITE" id="PS51123">
    <property type="entry name" value="OMPA_2"/>
    <property type="match status" value="1"/>
</dbReference>
<feature type="region of interest" description="Disordered" evidence="5">
    <location>
        <begin position="185"/>
        <end position="207"/>
    </location>
</feature>
<organism evidence="8 9">
    <name type="scientific">Cereibacter ovatus</name>
    <dbReference type="NCBI Taxonomy" id="439529"/>
    <lineage>
        <taxon>Bacteria</taxon>
        <taxon>Pseudomonadati</taxon>
        <taxon>Pseudomonadota</taxon>
        <taxon>Alphaproteobacteria</taxon>
        <taxon>Rhodobacterales</taxon>
        <taxon>Paracoccaceae</taxon>
        <taxon>Cereibacter</taxon>
    </lineage>
</organism>
<dbReference type="InterPro" id="IPR050330">
    <property type="entry name" value="Bact_OuterMem_StrucFunc"/>
</dbReference>
<dbReference type="InterPro" id="IPR006665">
    <property type="entry name" value="OmpA-like"/>
</dbReference>
<dbReference type="AlphaFoldDB" id="A0A285CN36"/>
<evidence type="ECO:0000256" key="1">
    <source>
        <dbReference type="ARBA" id="ARBA00004442"/>
    </source>
</evidence>
<dbReference type="CDD" id="cd07185">
    <property type="entry name" value="OmpA_C-like"/>
    <property type="match status" value="1"/>
</dbReference>
<keyword evidence="9" id="KW-1185">Reference proteome</keyword>
<keyword evidence="6" id="KW-0732">Signal</keyword>
<keyword evidence="2 4" id="KW-0472">Membrane</keyword>